<sequence>MAFAENLFEFNLEQPDIPFLPPKRRLSRNSWERCWWLKVKTPISSPELLTEFAEQWQIDNLFIKSHQRCCSRLCLVVTTINMDDEESFGYTMKIISAFEQQVAALEKIEDRPADYWPYKHF</sequence>
<evidence type="ECO:0000313" key="1">
    <source>
        <dbReference type="EMBL" id="AJQ96744.1"/>
    </source>
</evidence>
<dbReference type="AlphaFoldDB" id="A0A0C5W272"/>
<dbReference type="KEGG" id="gsn:YC6258_04712"/>
<dbReference type="OrthoDB" id="6198380at2"/>
<organism evidence="1 2">
    <name type="scientific">Gynuella sunshinyii YC6258</name>
    <dbReference type="NCBI Taxonomy" id="1445510"/>
    <lineage>
        <taxon>Bacteria</taxon>
        <taxon>Pseudomonadati</taxon>
        <taxon>Pseudomonadota</taxon>
        <taxon>Gammaproteobacteria</taxon>
        <taxon>Oceanospirillales</taxon>
        <taxon>Saccharospirillaceae</taxon>
        <taxon>Gynuella</taxon>
    </lineage>
</organism>
<evidence type="ECO:0000313" key="2">
    <source>
        <dbReference type="Proteomes" id="UP000032266"/>
    </source>
</evidence>
<gene>
    <name evidence="1" type="ORF">YC6258_04712</name>
</gene>
<dbReference type="HOGENOM" id="CLU_2034789_0_0_6"/>
<dbReference type="Proteomes" id="UP000032266">
    <property type="component" value="Chromosome"/>
</dbReference>
<proteinExistence type="predicted"/>
<reference evidence="1 2" key="1">
    <citation type="submission" date="2014-01" db="EMBL/GenBank/DDBJ databases">
        <title>Full genme sequencing of cellulolytic bacterium Gynuella sunshinyii YC6258T gen. nov., sp. nov.</title>
        <authorList>
            <person name="Khan H."/>
            <person name="Chung E.J."/>
            <person name="Chung Y.R."/>
        </authorList>
    </citation>
    <scope>NUCLEOTIDE SEQUENCE [LARGE SCALE GENOMIC DNA]</scope>
    <source>
        <strain evidence="1 2">YC6258</strain>
    </source>
</reference>
<dbReference type="RefSeq" id="WP_044618678.1">
    <property type="nucleotide sequence ID" value="NZ_CP007142.1"/>
</dbReference>
<accession>A0A0C5W272</accession>
<protein>
    <submittedName>
        <fullName evidence="1">Uncharacterized protein</fullName>
    </submittedName>
</protein>
<dbReference type="EMBL" id="CP007142">
    <property type="protein sequence ID" value="AJQ96744.1"/>
    <property type="molecule type" value="Genomic_DNA"/>
</dbReference>
<name>A0A0C5W272_9GAMM</name>
<keyword evidence="2" id="KW-1185">Reference proteome</keyword>